<keyword evidence="3 5" id="KW-1133">Transmembrane helix</keyword>
<accession>A0A1Y2CII3</accession>
<dbReference type="GO" id="GO:0015087">
    <property type="term" value="F:cobalt ion transmembrane transporter activity"/>
    <property type="evidence" value="ECO:0007669"/>
    <property type="project" value="TreeGrafter"/>
</dbReference>
<proteinExistence type="predicted"/>
<dbReference type="PANTHER" id="PTHR46494:SF1">
    <property type="entry name" value="CORA FAMILY METAL ION TRANSPORTER (EUROFUNG)"/>
    <property type="match status" value="1"/>
</dbReference>
<dbReference type="SUPFAM" id="SSF144083">
    <property type="entry name" value="Magnesium transport protein CorA, transmembrane region"/>
    <property type="match status" value="1"/>
</dbReference>
<organism evidence="6 7">
    <name type="scientific">Rhizoclosmatium globosum</name>
    <dbReference type="NCBI Taxonomy" id="329046"/>
    <lineage>
        <taxon>Eukaryota</taxon>
        <taxon>Fungi</taxon>
        <taxon>Fungi incertae sedis</taxon>
        <taxon>Chytridiomycota</taxon>
        <taxon>Chytridiomycota incertae sedis</taxon>
        <taxon>Chytridiomycetes</taxon>
        <taxon>Chytridiales</taxon>
        <taxon>Chytriomycetaceae</taxon>
        <taxon>Rhizoclosmatium</taxon>
    </lineage>
</organism>
<keyword evidence="2 5" id="KW-0812">Transmembrane</keyword>
<dbReference type="EMBL" id="MCGO01000015">
    <property type="protein sequence ID" value="ORY46839.1"/>
    <property type="molecule type" value="Genomic_DNA"/>
</dbReference>
<dbReference type="Gene3D" id="1.20.58.340">
    <property type="entry name" value="Magnesium transport protein CorA, transmembrane region"/>
    <property type="match status" value="1"/>
</dbReference>
<reference evidence="6 7" key="1">
    <citation type="submission" date="2016-07" db="EMBL/GenBank/DDBJ databases">
        <title>Pervasive Adenine N6-methylation of Active Genes in Fungi.</title>
        <authorList>
            <consortium name="DOE Joint Genome Institute"/>
            <person name="Mondo S.J."/>
            <person name="Dannebaum R.O."/>
            <person name="Kuo R.C."/>
            <person name="Labutti K."/>
            <person name="Haridas S."/>
            <person name="Kuo A."/>
            <person name="Salamov A."/>
            <person name="Ahrendt S.R."/>
            <person name="Lipzen A."/>
            <person name="Sullivan W."/>
            <person name="Andreopoulos W.B."/>
            <person name="Clum A."/>
            <person name="Lindquist E."/>
            <person name="Daum C."/>
            <person name="Ramamoorthy G.K."/>
            <person name="Gryganskyi A."/>
            <person name="Culley D."/>
            <person name="Magnuson J.K."/>
            <person name="James T.Y."/>
            <person name="O'Malley M.A."/>
            <person name="Stajich J.E."/>
            <person name="Spatafora J.W."/>
            <person name="Visel A."/>
            <person name="Grigoriev I.V."/>
        </authorList>
    </citation>
    <scope>NUCLEOTIDE SEQUENCE [LARGE SCALE GENOMIC DNA]</scope>
    <source>
        <strain evidence="6 7">JEL800</strain>
    </source>
</reference>
<evidence type="ECO:0000256" key="2">
    <source>
        <dbReference type="ARBA" id="ARBA00022692"/>
    </source>
</evidence>
<evidence type="ECO:0000256" key="1">
    <source>
        <dbReference type="ARBA" id="ARBA00004651"/>
    </source>
</evidence>
<dbReference type="GO" id="GO:0050897">
    <property type="term" value="F:cobalt ion binding"/>
    <property type="evidence" value="ECO:0007669"/>
    <property type="project" value="TreeGrafter"/>
</dbReference>
<dbReference type="InterPro" id="IPR002523">
    <property type="entry name" value="MgTranspt_CorA/ZnTranspt_ZntB"/>
</dbReference>
<keyword evidence="7" id="KW-1185">Reference proteome</keyword>
<protein>
    <submittedName>
        <fullName evidence="6">Cora-domain-containing protein</fullName>
    </submittedName>
</protein>
<comment type="subcellular location">
    <subcellularLocation>
        <location evidence="1">Cell membrane</location>
        <topology evidence="1">Multi-pass membrane protein</topology>
    </subcellularLocation>
</comment>
<dbReference type="GO" id="GO:0015095">
    <property type="term" value="F:magnesium ion transmembrane transporter activity"/>
    <property type="evidence" value="ECO:0007669"/>
    <property type="project" value="TreeGrafter"/>
</dbReference>
<dbReference type="GO" id="GO:0000287">
    <property type="term" value="F:magnesium ion binding"/>
    <property type="evidence" value="ECO:0007669"/>
    <property type="project" value="TreeGrafter"/>
</dbReference>
<dbReference type="GO" id="GO:0005886">
    <property type="term" value="C:plasma membrane"/>
    <property type="evidence" value="ECO:0007669"/>
    <property type="project" value="UniProtKB-SubCell"/>
</dbReference>
<evidence type="ECO:0000256" key="5">
    <source>
        <dbReference type="SAM" id="Phobius"/>
    </source>
</evidence>
<feature type="transmembrane region" description="Helical" evidence="5">
    <location>
        <begin position="94"/>
        <end position="116"/>
    </location>
</feature>
<dbReference type="PANTHER" id="PTHR46494">
    <property type="entry name" value="CORA FAMILY METAL ION TRANSPORTER (EUROFUNG)"/>
    <property type="match status" value="1"/>
</dbReference>
<evidence type="ECO:0000313" key="6">
    <source>
        <dbReference type="EMBL" id="ORY46839.1"/>
    </source>
</evidence>
<dbReference type="STRING" id="329046.A0A1Y2CII3"/>
<evidence type="ECO:0000256" key="4">
    <source>
        <dbReference type="ARBA" id="ARBA00023136"/>
    </source>
</evidence>
<dbReference type="OrthoDB" id="2158594at2759"/>
<dbReference type="AlphaFoldDB" id="A0A1Y2CII3"/>
<dbReference type="Proteomes" id="UP000193642">
    <property type="component" value="Unassembled WGS sequence"/>
</dbReference>
<comment type="caution">
    <text evidence="6">The sequence shown here is derived from an EMBL/GenBank/DDBJ whole genome shotgun (WGS) entry which is preliminary data.</text>
</comment>
<name>A0A1Y2CII3_9FUNG</name>
<dbReference type="Pfam" id="PF01544">
    <property type="entry name" value="CorA"/>
    <property type="match status" value="1"/>
</dbReference>
<sequence length="142" mass="16538">MDVVVDHFFDLTEFYDDQISHIHDCILDFPKLDYTKTLHLMHKEPTEKLLTALKDTSSTTEFISNLLALEQTTTALMDLTFNMISHQTNENMKLLSVVSFVFLPITFVAGVFGMNFEVFPEIHFKMVISIAWSWRLGLFRRN</sequence>
<evidence type="ECO:0000256" key="3">
    <source>
        <dbReference type="ARBA" id="ARBA00022989"/>
    </source>
</evidence>
<dbReference type="InterPro" id="IPR045863">
    <property type="entry name" value="CorA_TM1_TM2"/>
</dbReference>
<gene>
    <name evidence="6" type="ORF">BCR33DRAFT_715260</name>
</gene>
<keyword evidence="4 5" id="KW-0472">Membrane</keyword>
<evidence type="ECO:0000313" key="7">
    <source>
        <dbReference type="Proteomes" id="UP000193642"/>
    </source>
</evidence>